<protein>
    <submittedName>
        <fullName evidence="1 2">Uncharacterized protein</fullName>
    </submittedName>
</protein>
<gene>
    <name evidence="1" type="ORF">PHYPA_012723</name>
</gene>
<reference evidence="1 3" key="2">
    <citation type="journal article" date="2018" name="Plant J.">
        <title>The Physcomitrella patens chromosome-scale assembly reveals moss genome structure and evolution.</title>
        <authorList>
            <person name="Lang D."/>
            <person name="Ullrich K.K."/>
            <person name="Murat F."/>
            <person name="Fuchs J."/>
            <person name="Jenkins J."/>
            <person name="Haas F.B."/>
            <person name="Piednoel M."/>
            <person name="Gundlach H."/>
            <person name="Van Bel M."/>
            <person name="Meyberg R."/>
            <person name="Vives C."/>
            <person name="Morata J."/>
            <person name="Symeonidi A."/>
            <person name="Hiss M."/>
            <person name="Muchero W."/>
            <person name="Kamisugi Y."/>
            <person name="Saleh O."/>
            <person name="Blanc G."/>
            <person name="Decker E.L."/>
            <person name="van Gessel N."/>
            <person name="Grimwood J."/>
            <person name="Hayes R.D."/>
            <person name="Graham S.W."/>
            <person name="Gunter L.E."/>
            <person name="McDaniel S.F."/>
            <person name="Hoernstein S.N.W."/>
            <person name="Larsson A."/>
            <person name="Li F.W."/>
            <person name="Perroud P.F."/>
            <person name="Phillips J."/>
            <person name="Ranjan P."/>
            <person name="Rokshar D.S."/>
            <person name="Rothfels C.J."/>
            <person name="Schneider L."/>
            <person name="Shu S."/>
            <person name="Stevenson D.W."/>
            <person name="Thummler F."/>
            <person name="Tillich M."/>
            <person name="Villarreal Aguilar J.C."/>
            <person name="Widiez T."/>
            <person name="Wong G.K."/>
            <person name="Wymore A."/>
            <person name="Zhang Y."/>
            <person name="Zimmer A.D."/>
            <person name="Quatrano R.S."/>
            <person name="Mayer K.F.X."/>
            <person name="Goodstein D."/>
            <person name="Casacuberta J.M."/>
            <person name="Vandepoele K."/>
            <person name="Reski R."/>
            <person name="Cuming A.C."/>
            <person name="Tuskan G.A."/>
            <person name="Maumus F."/>
            <person name="Salse J."/>
            <person name="Schmutz J."/>
            <person name="Rensing S.A."/>
        </authorList>
    </citation>
    <scope>NUCLEOTIDE SEQUENCE [LARGE SCALE GENOMIC DNA]</scope>
    <source>
        <strain evidence="2 3">cv. Gransden 2004</strain>
    </source>
</reference>
<proteinExistence type="predicted"/>
<reference evidence="1 3" key="1">
    <citation type="journal article" date="2008" name="Science">
        <title>The Physcomitrella genome reveals evolutionary insights into the conquest of land by plants.</title>
        <authorList>
            <person name="Rensing S."/>
            <person name="Lang D."/>
            <person name="Zimmer A."/>
            <person name="Terry A."/>
            <person name="Salamov A."/>
            <person name="Shapiro H."/>
            <person name="Nishiyama T."/>
            <person name="Perroud P.-F."/>
            <person name="Lindquist E."/>
            <person name="Kamisugi Y."/>
            <person name="Tanahashi T."/>
            <person name="Sakakibara K."/>
            <person name="Fujita T."/>
            <person name="Oishi K."/>
            <person name="Shin-I T."/>
            <person name="Kuroki Y."/>
            <person name="Toyoda A."/>
            <person name="Suzuki Y."/>
            <person name="Hashimoto A."/>
            <person name="Yamaguchi K."/>
            <person name="Sugano A."/>
            <person name="Kohara Y."/>
            <person name="Fujiyama A."/>
            <person name="Anterola A."/>
            <person name="Aoki S."/>
            <person name="Ashton N."/>
            <person name="Barbazuk W.B."/>
            <person name="Barker E."/>
            <person name="Bennetzen J."/>
            <person name="Bezanilla M."/>
            <person name="Blankenship R."/>
            <person name="Cho S.H."/>
            <person name="Dutcher S."/>
            <person name="Estelle M."/>
            <person name="Fawcett J.A."/>
            <person name="Gundlach H."/>
            <person name="Hanada K."/>
            <person name="Heyl A."/>
            <person name="Hicks K.A."/>
            <person name="Hugh J."/>
            <person name="Lohr M."/>
            <person name="Mayer K."/>
            <person name="Melkozernov A."/>
            <person name="Murata T."/>
            <person name="Nelson D."/>
            <person name="Pils B."/>
            <person name="Prigge M."/>
            <person name="Reiss B."/>
            <person name="Renner T."/>
            <person name="Rombauts S."/>
            <person name="Rushton P."/>
            <person name="Sanderfoot A."/>
            <person name="Schween G."/>
            <person name="Shiu S.-H."/>
            <person name="Stueber K."/>
            <person name="Theodoulou F.L."/>
            <person name="Tu H."/>
            <person name="Van de Peer Y."/>
            <person name="Verrier P.J."/>
            <person name="Waters E."/>
            <person name="Wood A."/>
            <person name="Yang L."/>
            <person name="Cove D."/>
            <person name="Cuming A."/>
            <person name="Hasebe M."/>
            <person name="Lucas S."/>
            <person name="Mishler D.B."/>
            <person name="Reski R."/>
            <person name="Grigoriev I."/>
            <person name="Quatrano R.S."/>
            <person name="Boore J.L."/>
        </authorList>
    </citation>
    <scope>NUCLEOTIDE SEQUENCE [LARGE SCALE GENOMIC DNA]</scope>
    <source>
        <strain evidence="2 3">cv. Gransden 2004</strain>
    </source>
</reference>
<reference evidence="2" key="3">
    <citation type="submission" date="2020-12" db="UniProtKB">
        <authorList>
            <consortium name="EnsemblPlants"/>
        </authorList>
    </citation>
    <scope>IDENTIFICATION</scope>
</reference>
<dbReference type="EnsemblPlants" id="Pp3c9_14940V3.1">
    <property type="protein sequence ID" value="Pp3c9_14940V3.1"/>
    <property type="gene ID" value="Pp3c9_14940"/>
</dbReference>
<accession>A0A2K1K397</accession>
<dbReference type="AlphaFoldDB" id="A0A2K1K397"/>
<dbReference type="EMBL" id="ABEU02000009">
    <property type="protein sequence ID" value="PNR48248.1"/>
    <property type="molecule type" value="Genomic_DNA"/>
</dbReference>
<name>A0A2K1K397_PHYPA</name>
<dbReference type="InParanoid" id="A0A2K1K397"/>
<organism evidence="1">
    <name type="scientific">Physcomitrium patens</name>
    <name type="common">Spreading-leaved earth moss</name>
    <name type="synonym">Physcomitrella patens</name>
    <dbReference type="NCBI Taxonomy" id="3218"/>
    <lineage>
        <taxon>Eukaryota</taxon>
        <taxon>Viridiplantae</taxon>
        <taxon>Streptophyta</taxon>
        <taxon>Embryophyta</taxon>
        <taxon>Bryophyta</taxon>
        <taxon>Bryophytina</taxon>
        <taxon>Bryopsida</taxon>
        <taxon>Funariidae</taxon>
        <taxon>Funariales</taxon>
        <taxon>Funariaceae</taxon>
        <taxon>Physcomitrium</taxon>
    </lineage>
</organism>
<sequence>MSTISQRKEHGTFILPTVTLMT</sequence>
<evidence type="ECO:0000313" key="1">
    <source>
        <dbReference type="EMBL" id="PNR48248.1"/>
    </source>
</evidence>
<evidence type="ECO:0000313" key="2">
    <source>
        <dbReference type="EnsemblPlants" id="Pp3c9_14940V3.1"/>
    </source>
</evidence>
<evidence type="ECO:0000313" key="3">
    <source>
        <dbReference type="Proteomes" id="UP000006727"/>
    </source>
</evidence>
<dbReference type="Gramene" id="Pp3c9_14940V3.1">
    <property type="protein sequence ID" value="Pp3c9_14940V3.1"/>
    <property type="gene ID" value="Pp3c9_14940"/>
</dbReference>
<dbReference type="Proteomes" id="UP000006727">
    <property type="component" value="Chromosome 9"/>
</dbReference>
<keyword evidence="3" id="KW-1185">Reference proteome</keyword>